<accession>A0A4R3YUN5</accession>
<evidence type="ECO:0000256" key="1">
    <source>
        <dbReference type="SAM" id="SignalP"/>
    </source>
</evidence>
<evidence type="ECO:0000313" key="2">
    <source>
        <dbReference type="EMBL" id="TCV96116.1"/>
    </source>
</evidence>
<feature type="chain" id="PRO_5020583561" evidence="1">
    <location>
        <begin position="25"/>
        <end position="200"/>
    </location>
</feature>
<sequence>MIRPRIRHASYAFLLSFLSLFATGCQTAMSNTDHPHEAGSFRKNSFPLKFTDHNFSAYCFSTIGCKVFYHGRYDVEDRDDEVSSPLMGPDHLQHLDAVRVGIQNFPPPAIVSWRSKDGAYHEAKIDLDEIFKDRRIVHNVDERDIPDNASVADPDILLVVNDRTISVYMKAFIPLKHQRDPGNKYSALSHDAILVYAKTY</sequence>
<proteinExistence type="predicted"/>
<gene>
    <name evidence="2" type="ORF">EC912_102466</name>
</gene>
<dbReference type="PROSITE" id="PS51257">
    <property type="entry name" value="PROKAR_LIPOPROTEIN"/>
    <property type="match status" value="1"/>
</dbReference>
<organism evidence="2 3">
    <name type="scientific">Luteibacter rhizovicinus</name>
    <dbReference type="NCBI Taxonomy" id="242606"/>
    <lineage>
        <taxon>Bacteria</taxon>
        <taxon>Pseudomonadati</taxon>
        <taxon>Pseudomonadota</taxon>
        <taxon>Gammaproteobacteria</taxon>
        <taxon>Lysobacterales</taxon>
        <taxon>Rhodanobacteraceae</taxon>
        <taxon>Luteibacter</taxon>
    </lineage>
</organism>
<keyword evidence="1" id="KW-0732">Signal</keyword>
<name>A0A4R3YUN5_9GAMM</name>
<dbReference type="Proteomes" id="UP000295645">
    <property type="component" value="Unassembled WGS sequence"/>
</dbReference>
<reference evidence="2 3" key="1">
    <citation type="submission" date="2019-03" db="EMBL/GenBank/DDBJ databases">
        <title>Above-ground endophytic microbial communities from plants in different locations in the United States.</title>
        <authorList>
            <person name="Frank C."/>
        </authorList>
    </citation>
    <scope>NUCLEOTIDE SEQUENCE [LARGE SCALE GENOMIC DNA]</scope>
    <source>
        <strain evidence="2 3">LP_13_YM</strain>
    </source>
</reference>
<dbReference type="EMBL" id="SMCS01000002">
    <property type="protein sequence ID" value="TCV96116.1"/>
    <property type="molecule type" value="Genomic_DNA"/>
</dbReference>
<dbReference type="AlphaFoldDB" id="A0A4R3YUN5"/>
<evidence type="ECO:0000313" key="3">
    <source>
        <dbReference type="Proteomes" id="UP000295645"/>
    </source>
</evidence>
<keyword evidence="3" id="KW-1185">Reference proteome</keyword>
<protein>
    <submittedName>
        <fullName evidence="2">Uncharacterized protein</fullName>
    </submittedName>
</protein>
<comment type="caution">
    <text evidence="2">The sequence shown here is derived from an EMBL/GenBank/DDBJ whole genome shotgun (WGS) entry which is preliminary data.</text>
</comment>
<feature type="signal peptide" evidence="1">
    <location>
        <begin position="1"/>
        <end position="24"/>
    </location>
</feature>